<sequence>MNRPNILSLQEREAEKIAEETAALRDVKTELPSARSPESWHGSAYYRHLNVLKANEPGAERAGSDCSACRPTRGIFYGQVHSPSAPTN</sequence>
<dbReference type="Proteomes" id="UP001497644">
    <property type="component" value="Chromosome 9"/>
</dbReference>
<keyword evidence="2" id="KW-1185">Reference proteome</keyword>
<evidence type="ECO:0000313" key="2">
    <source>
        <dbReference type="Proteomes" id="UP001497644"/>
    </source>
</evidence>
<dbReference type="EMBL" id="OZ034832">
    <property type="protein sequence ID" value="CAL1689595.1"/>
    <property type="molecule type" value="Genomic_DNA"/>
</dbReference>
<evidence type="ECO:0000313" key="1">
    <source>
        <dbReference type="EMBL" id="CAL1689595.1"/>
    </source>
</evidence>
<name>A0AAV2PES9_9HYME</name>
<reference evidence="1" key="1">
    <citation type="submission" date="2024-04" db="EMBL/GenBank/DDBJ databases">
        <authorList>
            <consortium name="Molecular Ecology Group"/>
        </authorList>
    </citation>
    <scope>NUCLEOTIDE SEQUENCE</scope>
</reference>
<organism evidence="1 2">
    <name type="scientific">Lasius platythorax</name>
    <dbReference type="NCBI Taxonomy" id="488582"/>
    <lineage>
        <taxon>Eukaryota</taxon>
        <taxon>Metazoa</taxon>
        <taxon>Ecdysozoa</taxon>
        <taxon>Arthropoda</taxon>
        <taxon>Hexapoda</taxon>
        <taxon>Insecta</taxon>
        <taxon>Pterygota</taxon>
        <taxon>Neoptera</taxon>
        <taxon>Endopterygota</taxon>
        <taxon>Hymenoptera</taxon>
        <taxon>Apocrita</taxon>
        <taxon>Aculeata</taxon>
        <taxon>Formicoidea</taxon>
        <taxon>Formicidae</taxon>
        <taxon>Formicinae</taxon>
        <taxon>Lasius</taxon>
        <taxon>Lasius</taxon>
    </lineage>
</organism>
<protein>
    <submittedName>
        <fullName evidence="1">Uncharacterized protein</fullName>
    </submittedName>
</protein>
<accession>A0AAV2PES9</accession>
<proteinExistence type="predicted"/>
<gene>
    <name evidence="1" type="ORF">LPLAT_LOCUS14486</name>
</gene>
<dbReference type="AlphaFoldDB" id="A0AAV2PES9"/>